<feature type="transmembrane region" description="Helical" evidence="1">
    <location>
        <begin position="28"/>
        <end position="47"/>
    </location>
</feature>
<evidence type="ECO:0000313" key="2">
    <source>
        <dbReference type="EMBL" id="NKY01502.1"/>
    </source>
</evidence>
<evidence type="ECO:0000313" key="3">
    <source>
        <dbReference type="Proteomes" id="UP000563898"/>
    </source>
</evidence>
<dbReference type="Proteomes" id="UP000563898">
    <property type="component" value="Unassembled WGS sequence"/>
</dbReference>
<evidence type="ECO:0000256" key="1">
    <source>
        <dbReference type="SAM" id="Phobius"/>
    </source>
</evidence>
<name>A0A846WIE8_9ACTN</name>
<sequence>MTTTADTDTSPDIDVPRWLRMIMRSDRFGSSSYIVVSLLFAPILLLLDGWPVLHTIALVALALGGLWLGLLGIAMATGLAIVLRRGVELPEQYWKTVFDDYPVDDPGR</sequence>
<protein>
    <recommendedName>
        <fullName evidence="4">Transmembrane protein</fullName>
    </recommendedName>
</protein>
<dbReference type="EMBL" id="JAAXPC010000004">
    <property type="protein sequence ID" value="NKY01502.1"/>
    <property type="molecule type" value="Genomic_DNA"/>
</dbReference>
<gene>
    <name evidence="2" type="ORF">HGA05_07960</name>
</gene>
<accession>A0A846WIE8</accession>
<evidence type="ECO:0008006" key="4">
    <source>
        <dbReference type="Google" id="ProtNLM"/>
    </source>
</evidence>
<dbReference type="RefSeq" id="WP_006369810.1">
    <property type="nucleotide sequence ID" value="NZ_CP116236.1"/>
</dbReference>
<proteinExistence type="predicted"/>
<feature type="transmembrane region" description="Helical" evidence="1">
    <location>
        <begin position="53"/>
        <end position="83"/>
    </location>
</feature>
<comment type="caution">
    <text evidence="2">The sequence shown here is derived from an EMBL/GenBank/DDBJ whole genome shotgun (WGS) entry which is preliminary data.</text>
</comment>
<reference evidence="2 3" key="1">
    <citation type="submission" date="2020-04" db="EMBL/GenBank/DDBJ databases">
        <title>MicrobeNet Type strains.</title>
        <authorList>
            <person name="Nicholson A.C."/>
        </authorList>
    </citation>
    <scope>NUCLEOTIDE SEQUENCE [LARGE SCALE GENOMIC DNA]</scope>
    <source>
        <strain evidence="2 3">ATCC BAA-14</strain>
    </source>
</reference>
<keyword evidence="1" id="KW-0812">Transmembrane</keyword>
<keyword evidence="1" id="KW-1133">Transmembrane helix</keyword>
<keyword evidence="1" id="KW-0472">Membrane</keyword>
<dbReference type="AlphaFoldDB" id="A0A846WIE8"/>
<organism evidence="2 3">
    <name type="scientific">Gordonia polyisoprenivorans</name>
    <dbReference type="NCBI Taxonomy" id="84595"/>
    <lineage>
        <taxon>Bacteria</taxon>
        <taxon>Bacillati</taxon>
        <taxon>Actinomycetota</taxon>
        <taxon>Actinomycetes</taxon>
        <taxon>Mycobacteriales</taxon>
        <taxon>Gordoniaceae</taxon>
        <taxon>Gordonia</taxon>
    </lineage>
</organism>